<proteinExistence type="predicted"/>
<dbReference type="STRING" id="561061.SAMN05660862_0339"/>
<gene>
    <name evidence="1" type="ORF">SAMN05660862_0339</name>
</gene>
<dbReference type="Proteomes" id="UP000192980">
    <property type="component" value="Unassembled WGS sequence"/>
</dbReference>
<dbReference type="Pfam" id="PF18940">
    <property type="entry name" value="DUF5687"/>
    <property type="match status" value="1"/>
</dbReference>
<organism evidence="1 2">
    <name type="scientific">Sphingobacterium psychroaquaticum</name>
    <dbReference type="NCBI Taxonomy" id="561061"/>
    <lineage>
        <taxon>Bacteria</taxon>
        <taxon>Pseudomonadati</taxon>
        <taxon>Bacteroidota</taxon>
        <taxon>Sphingobacteriia</taxon>
        <taxon>Sphingobacteriales</taxon>
        <taxon>Sphingobacteriaceae</taxon>
        <taxon>Sphingobacterium</taxon>
    </lineage>
</organism>
<dbReference type="InterPro" id="IPR043742">
    <property type="entry name" value="DUF5687"/>
</dbReference>
<keyword evidence="2" id="KW-1185">Reference proteome</keyword>
<accession>A0A1X7I2W1</accession>
<sequence>MFRRLFVLEWKAFFRSASLGKGIAMKALLGFFALYFMMIFLSLGLGIHPLLEKYFPGQDPLHIINSYLLVWFAVDLFIRFMMQNLPVMRVKPLLLQEIKRKIIVNYVLIKTLFSFFNLLAFLFFIPFVIVYYTKNQPDLLAILAWLVAVKGVVFSINFLNFIIQRTINSSITSFALVVSLVGGLYLLDHYAIFSLTSLFGTYLDTVLKYPILALIPAVLCVLLYIINVRQLSNLLYLDASLKGKSETVQQLDLDWTNRFGKLAPFLQLDIRLMWRNKRTKATLYMALLFLGYGLIFYPSSKPEGSVMLIFVGIFITGIFVANFGQFVPAWDSSYFPMLMTQNIPFYQYLQSKALLMTLSVVILAILSTPYVYFGYQILFLQLACALYNIGVNIPLILYFGSFNRKRIDLDKSATFNYQGTGAAQWLIIIPFMLGPMLIWGLTSMIWNQQAAVVALALFGVMGLLLRKMLIQRIAACYDEKKHDMLIGFKQSVN</sequence>
<dbReference type="AlphaFoldDB" id="A0A1X7I2W1"/>
<dbReference type="OrthoDB" id="1014144at2"/>
<evidence type="ECO:0000313" key="2">
    <source>
        <dbReference type="Proteomes" id="UP000192980"/>
    </source>
</evidence>
<dbReference type="RefSeq" id="WP_085471236.1">
    <property type="nucleotide sequence ID" value="NZ_CP038029.1"/>
</dbReference>
<dbReference type="EMBL" id="FXAU01000001">
    <property type="protein sequence ID" value="SMG08029.1"/>
    <property type="molecule type" value="Genomic_DNA"/>
</dbReference>
<evidence type="ECO:0000313" key="1">
    <source>
        <dbReference type="EMBL" id="SMG08029.1"/>
    </source>
</evidence>
<protein>
    <submittedName>
        <fullName evidence="1">Uncharacterized protein</fullName>
    </submittedName>
</protein>
<name>A0A1X7I2W1_9SPHI</name>
<reference evidence="1 2" key="1">
    <citation type="submission" date="2017-04" db="EMBL/GenBank/DDBJ databases">
        <authorList>
            <person name="Afonso C.L."/>
            <person name="Miller P.J."/>
            <person name="Scott M.A."/>
            <person name="Spackman E."/>
            <person name="Goraichik I."/>
            <person name="Dimitrov K.M."/>
            <person name="Suarez D.L."/>
            <person name="Swayne D.E."/>
        </authorList>
    </citation>
    <scope>NUCLEOTIDE SEQUENCE [LARGE SCALE GENOMIC DNA]</scope>
    <source>
        <strain evidence="1 2">DSM 22418</strain>
    </source>
</reference>